<protein>
    <submittedName>
        <fullName evidence="1">Uncharacterized protein</fullName>
    </submittedName>
</protein>
<evidence type="ECO:0000313" key="1">
    <source>
        <dbReference type="EMBL" id="EGG10080.1"/>
    </source>
</evidence>
<keyword evidence="2" id="KW-1185">Reference proteome</keyword>
<dbReference type="HOGENOM" id="CLU_1896690_0_0_1"/>
<name>F4RBG3_MELLP</name>
<dbReference type="KEGG" id="mlr:MELLADRAFT_94420"/>
<dbReference type="GeneID" id="18936877"/>
<dbReference type="InParanoid" id="F4RBG3"/>
<proteinExistence type="predicted"/>
<accession>F4RBG3</accession>
<dbReference type="RefSeq" id="XP_007406381.1">
    <property type="nucleotide sequence ID" value="XM_007406319.1"/>
</dbReference>
<dbReference type="AlphaFoldDB" id="F4RBG3"/>
<evidence type="ECO:0000313" key="2">
    <source>
        <dbReference type="Proteomes" id="UP000001072"/>
    </source>
</evidence>
<dbReference type="VEuPathDB" id="FungiDB:MELLADRAFT_94420"/>
<sequence length="134" mass="14712">MYSDLHHRRSASLYAGSVSPREEMLRAQMMGGHFGPRYDYPMMGGPLFRSPMSRYAGAGGMYDLGMGCRPSSVMGMGYMGYGMGYGMGGMHPGMGYGGMNYMGYGRPFRTGGLVESRSPHMCRAKSWSAHARLF</sequence>
<gene>
    <name evidence="1" type="ORF">MELLADRAFT_94420</name>
</gene>
<dbReference type="EMBL" id="GL883095">
    <property type="protein sequence ID" value="EGG10080.1"/>
    <property type="molecule type" value="Genomic_DNA"/>
</dbReference>
<dbReference type="Proteomes" id="UP000001072">
    <property type="component" value="Unassembled WGS sequence"/>
</dbReference>
<dbReference type="OrthoDB" id="2504221at2759"/>
<reference evidence="2" key="1">
    <citation type="journal article" date="2011" name="Proc. Natl. Acad. Sci. U.S.A.">
        <title>Obligate biotrophy features unraveled by the genomic analysis of rust fungi.</title>
        <authorList>
            <person name="Duplessis S."/>
            <person name="Cuomo C.A."/>
            <person name="Lin Y.-C."/>
            <person name="Aerts A."/>
            <person name="Tisserant E."/>
            <person name="Veneault-Fourrey C."/>
            <person name="Joly D.L."/>
            <person name="Hacquard S."/>
            <person name="Amselem J."/>
            <person name="Cantarel B.L."/>
            <person name="Chiu R."/>
            <person name="Coutinho P.M."/>
            <person name="Feau N."/>
            <person name="Field M."/>
            <person name="Frey P."/>
            <person name="Gelhaye E."/>
            <person name="Goldberg J."/>
            <person name="Grabherr M.G."/>
            <person name="Kodira C.D."/>
            <person name="Kohler A."/>
            <person name="Kuees U."/>
            <person name="Lindquist E.A."/>
            <person name="Lucas S.M."/>
            <person name="Mago R."/>
            <person name="Mauceli E."/>
            <person name="Morin E."/>
            <person name="Murat C."/>
            <person name="Pangilinan J.L."/>
            <person name="Park R."/>
            <person name="Pearson M."/>
            <person name="Quesneville H."/>
            <person name="Rouhier N."/>
            <person name="Sakthikumar S."/>
            <person name="Salamov A.A."/>
            <person name="Schmutz J."/>
            <person name="Selles B."/>
            <person name="Shapiro H."/>
            <person name="Tanguay P."/>
            <person name="Tuskan G.A."/>
            <person name="Henrissat B."/>
            <person name="Van de Peer Y."/>
            <person name="Rouze P."/>
            <person name="Ellis J.G."/>
            <person name="Dodds P.N."/>
            <person name="Schein J.E."/>
            <person name="Zhong S."/>
            <person name="Hamelin R.C."/>
            <person name="Grigoriev I.V."/>
            <person name="Szabo L.J."/>
            <person name="Martin F."/>
        </authorList>
    </citation>
    <scope>NUCLEOTIDE SEQUENCE [LARGE SCALE GENOMIC DNA]</scope>
    <source>
        <strain evidence="2">98AG31 / pathotype 3-4-7</strain>
    </source>
</reference>
<organism evidence="2">
    <name type="scientific">Melampsora larici-populina (strain 98AG31 / pathotype 3-4-7)</name>
    <name type="common">Poplar leaf rust fungus</name>
    <dbReference type="NCBI Taxonomy" id="747676"/>
    <lineage>
        <taxon>Eukaryota</taxon>
        <taxon>Fungi</taxon>
        <taxon>Dikarya</taxon>
        <taxon>Basidiomycota</taxon>
        <taxon>Pucciniomycotina</taxon>
        <taxon>Pucciniomycetes</taxon>
        <taxon>Pucciniales</taxon>
        <taxon>Melampsoraceae</taxon>
        <taxon>Melampsora</taxon>
    </lineage>
</organism>